<accession>A0A6N7Z6M4</accession>
<dbReference type="OrthoDB" id="4954114at2"/>
<sequence>MSANTGVPHRDRAEALRAAVAGDRGVTEASVRTGAAARAAGGPAIAEPYDNLARQIGEVSYRVTDADVEAVREATGSDKGAFEIVMSACIGAGLARWDTAARAIEEATDASA</sequence>
<organism evidence="1 2">
    <name type="scientific">Amycolatopsis pithecellobii</name>
    <dbReference type="NCBI Taxonomy" id="664692"/>
    <lineage>
        <taxon>Bacteria</taxon>
        <taxon>Bacillati</taxon>
        <taxon>Actinomycetota</taxon>
        <taxon>Actinomycetes</taxon>
        <taxon>Pseudonocardiales</taxon>
        <taxon>Pseudonocardiaceae</taxon>
        <taxon>Amycolatopsis</taxon>
    </lineage>
</organism>
<name>A0A6N7Z6M4_9PSEU</name>
<dbReference type="AlphaFoldDB" id="A0A6N7Z6M4"/>
<gene>
    <name evidence="1" type="ORF">GKO32_22020</name>
</gene>
<evidence type="ECO:0000313" key="1">
    <source>
        <dbReference type="EMBL" id="MTD56621.1"/>
    </source>
</evidence>
<proteinExistence type="predicted"/>
<protein>
    <submittedName>
        <fullName evidence="1">Uncharacterized protein</fullName>
    </submittedName>
</protein>
<reference evidence="1 2" key="1">
    <citation type="submission" date="2019-11" db="EMBL/GenBank/DDBJ databases">
        <title>Draft genome of Amycolatopsis RM579.</title>
        <authorList>
            <person name="Duangmal K."/>
            <person name="Mingma R."/>
        </authorList>
    </citation>
    <scope>NUCLEOTIDE SEQUENCE [LARGE SCALE GENOMIC DNA]</scope>
    <source>
        <strain evidence="1 2">RM579</strain>
    </source>
</reference>
<dbReference type="EMBL" id="WMBA01000036">
    <property type="protein sequence ID" value="MTD56621.1"/>
    <property type="molecule type" value="Genomic_DNA"/>
</dbReference>
<dbReference type="Proteomes" id="UP000440096">
    <property type="component" value="Unassembled WGS sequence"/>
</dbReference>
<keyword evidence="2" id="KW-1185">Reference proteome</keyword>
<comment type="caution">
    <text evidence="1">The sequence shown here is derived from an EMBL/GenBank/DDBJ whole genome shotgun (WGS) entry which is preliminary data.</text>
</comment>
<dbReference type="RefSeq" id="WP_154758773.1">
    <property type="nucleotide sequence ID" value="NZ_WMBA01000036.1"/>
</dbReference>
<evidence type="ECO:0000313" key="2">
    <source>
        <dbReference type="Proteomes" id="UP000440096"/>
    </source>
</evidence>